<accession>E5R2X0</accession>
<dbReference type="EMBL" id="DS989822">
    <property type="protein sequence ID" value="EFQ97891.1"/>
    <property type="molecule type" value="Genomic_DNA"/>
</dbReference>
<gene>
    <name evidence="2" type="ORF">MGYG_00928</name>
</gene>
<sequence>MTDSLLRSMDSDSQQVDILINSSIDSANSVALNTVQTSQPMTGDAARWSILAMTQDDGDFLLGLLWGKPRVSSSLQLKCAVKEEAASASQKDLLRDNSQLCGGASPSKLPAGRSDFLTWCVSPRGQKYRATLRGFVSHDAGHSRPARLPFFFFDFFLNSKNLIFTTSQRQPPSTIHDTHASYTRETNKRR</sequence>
<dbReference type="GeneID" id="10032165"/>
<dbReference type="HOGENOM" id="CLU_1427645_0_0_1"/>
<protein>
    <submittedName>
        <fullName evidence="2">Uncharacterized protein</fullName>
    </submittedName>
</protein>
<proteinExistence type="predicted"/>
<evidence type="ECO:0000313" key="3">
    <source>
        <dbReference type="Proteomes" id="UP000002669"/>
    </source>
</evidence>
<feature type="region of interest" description="Disordered" evidence="1">
    <location>
        <begin position="167"/>
        <end position="190"/>
    </location>
</feature>
<organism evidence="3">
    <name type="scientific">Arthroderma gypseum (strain ATCC MYA-4604 / CBS 118893)</name>
    <name type="common">Microsporum gypseum</name>
    <dbReference type="NCBI Taxonomy" id="535722"/>
    <lineage>
        <taxon>Eukaryota</taxon>
        <taxon>Fungi</taxon>
        <taxon>Dikarya</taxon>
        <taxon>Ascomycota</taxon>
        <taxon>Pezizomycotina</taxon>
        <taxon>Eurotiomycetes</taxon>
        <taxon>Eurotiomycetidae</taxon>
        <taxon>Onygenales</taxon>
        <taxon>Arthrodermataceae</taxon>
        <taxon>Nannizzia</taxon>
    </lineage>
</organism>
<evidence type="ECO:0000256" key="1">
    <source>
        <dbReference type="SAM" id="MobiDB-lite"/>
    </source>
</evidence>
<dbReference type="InParanoid" id="E5R2X0"/>
<dbReference type="RefSeq" id="XP_003176843.1">
    <property type="nucleotide sequence ID" value="XM_003176795.1"/>
</dbReference>
<name>E5R2X0_ARTGP</name>
<evidence type="ECO:0000313" key="2">
    <source>
        <dbReference type="EMBL" id="EFQ97891.1"/>
    </source>
</evidence>
<keyword evidence="3" id="KW-1185">Reference proteome</keyword>
<dbReference type="Proteomes" id="UP000002669">
    <property type="component" value="Unassembled WGS sequence"/>
</dbReference>
<dbReference type="VEuPathDB" id="FungiDB:MGYG_00928"/>
<reference evidence="3" key="1">
    <citation type="journal article" date="2012" name="MBio">
        <title>Comparative genome analysis of Trichophyton rubrum and related dermatophytes reveals candidate genes involved in infection.</title>
        <authorList>
            <person name="Martinez D.A."/>
            <person name="Oliver B.G."/>
            <person name="Graeser Y."/>
            <person name="Goldberg J.M."/>
            <person name="Li W."/>
            <person name="Martinez-Rossi N.M."/>
            <person name="Monod M."/>
            <person name="Shelest E."/>
            <person name="Barton R.C."/>
            <person name="Birch E."/>
            <person name="Brakhage A.A."/>
            <person name="Chen Z."/>
            <person name="Gurr S.J."/>
            <person name="Heiman D."/>
            <person name="Heitman J."/>
            <person name="Kosti I."/>
            <person name="Rossi A."/>
            <person name="Saif S."/>
            <person name="Samalova M."/>
            <person name="Saunders C.W."/>
            <person name="Shea T."/>
            <person name="Summerbell R.C."/>
            <person name="Xu J."/>
            <person name="Young S."/>
            <person name="Zeng Q."/>
            <person name="Birren B.W."/>
            <person name="Cuomo C.A."/>
            <person name="White T.C."/>
        </authorList>
    </citation>
    <scope>NUCLEOTIDE SEQUENCE [LARGE SCALE GENOMIC DNA]</scope>
    <source>
        <strain evidence="3">ATCC MYA-4604 / CBS 118893</strain>
    </source>
</reference>
<dbReference type="AlphaFoldDB" id="E5R2X0"/>
<feature type="compositionally biased region" description="Polar residues" evidence="1">
    <location>
        <begin position="167"/>
        <end position="184"/>
    </location>
</feature>